<name>A0A222MY33_9BACT</name>
<organism evidence="1 2">
    <name type="scientific">Campylobacter avium LMG 24591</name>
    <dbReference type="NCBI Taxonomy" id="522484"/>
    <lineage>
        <taxon>Bacteria</taxon>
        <taxon>Pseudomonadati</taxon>
        <taxon>Campylobacterota</taxon>
        <taxon>Epsilonproteobacteria</taxon>
        <taxon>Campylobacterales</taxon>
        <taxon>Campylobacteraceae</taxon>
        <taxon>Campylobacter</taxon>
    </lineage>
</organism>
<sequence length="248" mass="29283">MSRDLKYDEFFFRRENRIVSIMDINNNYLYYQNEMFCPDCHRAELSFVNNTNKTPHLRTKQNSTHTQGCPHNYNVASNKTIIKCFTNLTSEQIENKLNSMMRYLCVAQHTRNENTSSNNVEHNPMLIKTQKSQETKEIQAIKRKSFNIAINEKDLACICVFYGKVKLSVEEIIQDKKHYAFLKIFAKNKQKFNIYIPKHFIPKDIETDTEYNFVAIGTIKNISEFLKIELLLGQKYDDKSISIKYQKC</sequence>
<dbReference type="AlphaFoldDB" id="A0A222MY33"/>
<evidence type="ECO:0000313" key="1">
    <source>
        <dbReference type="EMBL" id="ASQ31044.1"/>
    </source>
</evidence>
<gene>
    <name evidence="1" type="ORF">CAV_1427</name>
</gene>
<proteinExistence type="predicted"/>
<accession>A0A222MY33</accession>
<dbReference type="Proteomes" id="UP000201169">
    <property type="component" value="Chromosome"/>
</dbReference>
<dbReference type="RefSeq" id="WP_094325854.1">
    <property type="nucleotide sequence ID" value="NZ_CP022347.1"/>
</dbReference>
<dbReference type="OrthoDB" id="6649701at2"/>
<evidence type="ECO:0000313" key="2">
    <source>
        <dbReference type="Proteomes" id="UP000201169"/>
    </source>
</evidence>
<reference evidence="1 2" key="1">
    <citation type="submission" date="2017-07" db="EMBL/GenBank/DDBJ databases">
        <title>Analysis of two Campylobacter avium genomes and identification of a novel hippuricase gene.</title>
        <authorList>
            <person name="Miller W.G."/>
            <person name="Chapman M.H."/>
            <person name="Yee E."/>
            <person name="Revez J."/>
            <person name="Bono J.L."/>
            <person name="Rossi M."/>
        </authorList>
    </citation>
    <scope>NUCLEOTIDE SEQUENCE [LARGE SCALE GENOMIC DNA]</scope>
    <source>
        <strain evidence="1 2">LMG 24591</strain>
    </source>
</reference>
<keyword evidence="2" id="KW-1185">Reference proteome</keyword>
<dbReference type="KEGG" id="cavi:CAV_1427"/>
<protein>
    <submittedName>
        <fullName evidence="1">Uncharacterized protein</fullName>
    </submittedName>
</protein>
<dbReference type="EMBL" id="CP022347">
    <property type="protein sequence ID" value="ASQ31044.1"/>
    <property type="molecule type" value="Genomic_DNA"/>
</dbReference>